<feature type="compositionally biased region" description="Polar residues" evidence="1">
    <location>
        <begin position="673"/>
        <end position="684"/>
    </location>
</feature>
<evidence type="ECO:0000313" key="4">
    <source>
        <dbReference type="Proteomes" id="UP001054252"/>
    </source>
</evidence>
<dbReference type="Pfam" id="PF07727">
    <property type="entry name" value="RVT_2"/>
    <property type="match status" value="1"/>
</dbReference>
<feature type="region of interest" description="Disordered" evidence="1">
    <location>
        <begin position="657"/>
        <end position="690"/>
    </location>
</feature>
<reference evidence="3 4" key="1">
    <citation type="journal article" date="2021" name="Commun. Biol.">
        <title>The genome of Shorea leprosula (Dipterocarpaceae) highlights the ecological relevance of drought in aseasonal tropical rainforests.</title>
        <authorList>
            <person name="Ng K.K.S."/>
            <person name="Kobayashi M.J."/>
            <person name="Fawcett J.A."/>
            <person name="Hatakeyama M."/>
            <person name="Paape T."/>
            <person name="Ng C.H."/>
            <person name="Ang C.C."/>
            <person name="Tnah L.H."/>
            <person name="Lee C.T."/>
            <person name="Nishiyama T."/>
            <person name="Sese J."/>
            <person name="O'Brien M.J."/>
            <person name="Copetti D."/>
            <person name="Mohd Noor M.I."/>
            <person name="Ong R.C."/>
            <person name="Putra M."/>
            <person name="Sireger I.Z."/>
            <person name="Indrioko S."/>
            <person name="Kosugi Y."/>
            <person name="Izuno A."/>
            <person name="Isagi Y."/>
            <person name="Lee S.L."/>
            <person name="Shimizu K.K."/>
        </authorList>
    </citation>
    <scope>NUCLEOTIDE SEQUENCE [LARGE SCALE GENOMIC DNA]</scope>
    <source>
        <strain evidence="3">214</strain>
    </source>
</reference>
<protein>
    <recommendedName>
        <fullName evidence="2">Reverse transcriptase Ty1/copia-type domain-containing protein</fullName>
    </recommendedName>
</protein>
<evidence type="ECO:0000256" key="1">
    <source>
        <dbReference type="SAM" id="MobiDB-lite"/>
    </source>
</evidence>
<comment type="caution">
    <text evidence="3">The sequence shown here is derived from an EMBL/GenBank/DDBJ whole genome shotgun (WGS) entry which is preliminary data.</text>
</comment>
<accession>A0AAV5LC03</accession>
<dbReference type="AlphaFoldDB" id="A0AAV5LC03"/>
<dbReference type="CDD" id="cd09272">
    <property type="entry name" value="RNase_HI_RT_Ty1"/>
    <property type="match status" value="1"/>
</dbReference>
<keyword evidence="4" id="KW-1185">Reference proteome</keyword>
<dbReference type="InterPro" id="IPR043502">
    <property type="entry name" value="DNA/RNA_pol_sf"/>
</dbReference>
<proteinExistence type="predicted"/>
<dbReference type="Proteomes" id="UP001054252">
    <property type="component" value="Unassembled WGS sequence"/>
</dbReference>
<name>A0AAV5LC03_9ROSI</name>
<evidence type="ECO:0000259" key="2">
    <source>
        <dbReference type="Pfam" id="PF07727"/>
    </source>
</evidence>
<dbReference type="SUPFAM" id="SSF56672">
    <property type="entry name" value="DNA/RNA polymerases"/>
    <property type="match status" value="1"/>
</dbReference>
<dbReference type="Pfam" id="PF14223">
    <property type="entry name" value="Retrotran_gag_2"/>
    <property type="match status" value="1"/>
</dbReference>
<sequence>MAPSQNSSYPYPSTLNVSNFVSLRLTPTNYLLWRTQMAALIESQDMQGFLDGEYVMPTAKITPTDNTDAEGPKEVPNPAYISWRRSDRLLCGWITGTLSEEVLGIVVGLTTSREVWDALEEAYAQDSQEREFNLTQAMTTLRKGNDSLTEYLRKFKAICDELAAMGKPILDKTKAFWVLQGLGQGYENFVTTMLKPPVPPYREVVSLLKSHETQNQIHGLERLKARLVAKGFHQIAGVDLSETFSPVVKAGTIRTILAIATTKQCQIRQLDVKNAFLHGYLNEPVCMEQPPGFLDPKFPTHVCRLKRALYGLKQAPHAWFDRLSKFLFNIGDNSEFLELFISQLGQEFAIKDLGHLNFFLGIEVHYTSLGLILSQSKYALDILSRAQMEGCNLISTLMALKARSSHSSNDAFHDPTHYRSIVGALQYLTFTRPDLSFAVNYVCQFMNSPTIGNYQTVKWILRYVHGTLNYGLQILNQSSLDLYAFSDADWAGCSLTRRSTSGYCTFLGSNCISWCAKKQPTVAHSSAEAEYRSMASTTAEITWLAHLLRDIGVALNNAPILHCDKLSAIYMTVNLVFHSRTKHVEIDYHFVGEKVALGHLITRFVSSTSQLADIFTKPLTRDSFHRLRSKLGLVSLPLPNLRWSNKVSTCEDQCVEPAEGNKSNGIVEPAEGNRSNGNNALEENQQSKKL</sequence>
<gene>
    <name evidence="3" type="ORF">SLEP1_g43119</name>
</gene>
<evidence type="ECO:0000313" key="3">
    <source>
        <dbReference type="EMBL" id="GKV34774.1"/>
    </source>
</evidence>
<feature type="domain" description="Reverse transcriptase Ty1/copia-type" evidence="2">
    <location>
        <begin position="221"/>
        <end position="330"/>
    </location>
</feature>
<dbReference type="EMBL" id="BPVZ01000107">
    <property type="protein sequence ID" value="GKV34774.1"/>
    <property type="molecule type" value="Genomic_DNA"/>
</dbReference>
<organism evidence="3 4">
    <name type="scientific">Rubroshorea leprosula</name>
    <dbReference type="NCBI Taxonomy" id="152421"/>
    <lineage>
        <taxon>Eukaryota</taxon>
        <taxon>Viridiplantae</taxon>
        <taxon>Streptophyta</taxon>
        <taxon>Embryophyta</taxon>
        <taxon>Tracheophyta</taxon>
        <taxon>Spermatophyta</taxon>
        <taxon>Magnoliopsida</taxon>
        <taxon>eudicotyledons</taxon>
        <taxon>Gunneridae</taxon>
        <taxon>Pentapetalae</taxon>
        <taxon>rosids</taxon>
        <taxon>malvids</taxon>
        <taxon>Malvales</taxon>
        <taxon>Dipterocarpaceae</taxon>
        <taxon>Rubroshorea</taxon>
    </lineage>
</organism>
<dbReference type="PANTHER" id="PTHR11439:SF524">
    <property type="entry name" value="RNA-DIRECTED DNA POLYMERASE, PROTEIN KINASE RLK-PELLE-DLSV FAMILY"/>
    <property type="match status" value="1"/>
</dbReference>
<dbReference type="PANTHER" id="PTHR11439">
    <property type="entry name" value="GAG-POL-RELATED RETROTRANSPOSON"/>
    <property type="match status" value="1"/>
</dbReference>
<dbReference type="InterPro" id="IPR013103">
    <property type="entry name" value="RVT_2"/>
</dbReference>